<organism evidence="2 3">
    <name type="scientific">Tilletia horrida</name>
    <dbReference type="NCBI Taxonomy" id="155126"/>
    <lineage>
        <taxon>Eukaryota</taxon>
        <taxon>Fungi</taxon>
        <taxon>Dikarya</taxon>
        <taxon>Basidiomycota</taxon>
        <taxon>Ustilaginomycotina</taxon>
        <taxon>Exobasidiomycetes</taxon>
        <taxon>Tilletiales</taxon>
        <taxon>Tilletiaceae</taxon>
        <taxon>Tilletia</taxon>
    </lineage>
</organism>
<name>A0AAN6GB35_9BASI</name>
<dbReference type="InterPro" id="IPR029032">
    <property type="entry name" value="AhpD-like"/>
</dbReference>
<gene>
    <name evidence="2" type="ORF">OC842_004433</name>
</gene>
<dbReference type="PANTHER" id="PTHR34846:SF11">
    <property type="entry name" value="4-CARBOXYMUCONOLACTONE DECARBOXYLASE FAMILY PROTEIN (AFU_ORTHOLOGUE AFUA_6G11590)"/>
    <property type="match status" value="1"/>
</dbReference>
<dbReference type="SUPFAM" id="SSF69118">
    <property type="entry name" value="AhpD-like"/>
    <property type="match status" value="1"/>
</dbReference>
<dbReference type="PANTHER" id="PTHR34846">
    <property type="entry name" value="4-CARBOXYMUCONOLACTONE DECARBOXYLASE FAMILY PROTEIN (AFU_ORTHOLOGUE AFUA_6G11590)"/>
    <property type="match status" value="1"/>
</dbReference>
<dbReference type="Pfam" id="PF00561">
    <property type="entry name" value="Abhydrolase_1"/>
    <property type="match status" value="1"/>
</dbReference>
<dbReference type="EMBL" id="JAPDMQ010000261">
    <property type="protein sequence ID" value="KAK0528852.1"/>
    <property type="molecule type" value="Genomic_DNA"/>
</dbReference>
<evidence type="ECO:0000259" key="1">
    <source>
        <dbReference type="Pfam" id="PF00561"/>
    </source>
</evidence>
<comment type="caution">
    <text evidence="2">The sequence shown here is derived from an EMBL/GenBank/DDBJ whole genome shotgun (WGS) entry which is preliminary data.</text>
</comment>
<reference evidence="2" key="1">
    <citation type="journal article" date="2023" name="PhytoFront">
        <title>Draft Genome Resources of Seven Strains of Tilletia horrida, Causal Agent of Kernel Smut of Rice.</title>
        <authorList>
            <person name="Khanal S."/>
            <person name="Antony Babu S."/>
            <person name="Zhou X.G."/>
        </authorList>
    </citation>
    <scope>NUCLEOTIDE SEQUENCE</scope>
    <source>
        <strain evidence="2">TX3</strain>
    </source>
</reference>
<proteinExistence type="predicted"/>
<dbReference type="Gene3D" id="3.40.50.1820">
    <property type="entry name" value="alpha/beta hydrolase"/>
    <property type="match status" value="1"/>
</dbReference>
<dbReference type="InterPro" id="IPR029058">
    <property type="entry name" value="AB_hydrolase_fold"/>
</dbReference>
<evidence type="ECO:0000313" key="3">
    <source>
        <dbReference type="Proteomes" id="UP001176521"/>
    </source>
</evidence>
<feature type="domain" description="AB hydrolase-1" evidence="1">
    <location>
        <begin position="277"/>
        <end position="539"/>
    </location>
</feature>
<keyword evidence="3" id="KW-1185">Reference proteome</keyword>
<dbReference type="InterPro" id="IPR000073">
    <property type="entry name" value="AB_hydrolase_1"/>
</dbReference>
<dbReference type="SUPFAM" id="SSF53474">
    <property type="entry name" value="alpha/beta-Hydrolases"/>
    <property type="match status" value="1"/>
</dbReference>
<evidence type="ECO:0000313" key="2">
    <source>
        <dbReference type="EMBL" id="KAK0528852.1"/>
    </source>
</evidence>
<accession>A0AAN6GB35</accession>
<dbReference type="AlphaFoldDB" id="A0AAN6GB35"/>
<sequence length="559" mass="59348">MPRVPPLYPPPGTSAVADAIRARRGARGLSPLDGTLLQSPAYAAGWNQLLGAVRSQTSTHLPHDVREIIILRVAARNRAAHEPVARNEGGVGDDALAAVRNTGIAPSSPPVESGELTPPAGPLSELQAAAVVFTDESTVNVRVQDSTFNRLRDLLLAEGKRRAQNEDAVREALGSRDGETIFADRAIAEATATAATYNMVSRFLVALDIDGRSLQPVPGPVEPATFSSAAPNQTIPMRYPLQPAAEPITRNMIRLPLDGQLLSTLFHPADSARKDAPTIICINSLMTDLSMWDHVLPALRAHYNVITYDQRGHGHSSIPPQGCTLAQLADDAAAVLDAYHVERAHAILGVSQGGATALAFLLRHTARAARIVACDTQAKSPEANVKAWDERIALARKEGMGALADATLPRWYASLFPAGSGKEEDVAALEQAEPRRQLILNHTAAMIRATPVEGFASGARVLQGYDLLASTSSPGLLDVLAHQPSSQTPSVLLVAGTKDGALPAGLRKLAEDAHARGADARRLRFAEVEGAGHLPMIDQPQAWLDAVLPFLAEDAGLEQ</sequence>
<dbReference type="Proteomes" id="UP001176521">
    <property type="component" value="Unassembled WGS sequence"/>
</dbReference>
<protein>
    <recommendedName>
        <fullName evidence="1">AB hydrolase-1 domain-containing protein</fullName>
    </recommendedName>
</protein>
<dbReference type="Gene3D" id="1.20.1290.10">
    <property type="entry name" value="AhpD-like"/>
    <property type="match status" value="1"/>
</dbReference>